<evidence type="ECO:0008006" key="3">
    <source>
        <dbReference type="Google" id="ProtNLM"/>
    </source>
</evidence>
<dbReference type="AlphaFoldDB" id="A0A653BFQ5"/>
<dbReference type="EMBL" id="CAACVG010000577">
    <property type="protein sequence ID" value="VEN34323.1"/>
    <property type="molecule type" value="Genomic_DNA"/>
</dbReference>
<keyword evidence="2" id="KW-1185">Reference proteome</keyword>
<proteinExistence type="predicted"/>
<gene>
    <name evidence="1" type="ORF">CALMAC_LOCUS559</name>
</gene>
<accession>A0A653BFQ5</accession>
<evidence type="ECO:0000313" key="1">
    <source>
        <dbReference type="EMBL" id="VEN34323.1"/>
    </source>
</evidence>
<dbReference type="OrthoDB" id="10048778at2759"/>
<name>A0A653BFQ5_CALMS</name>
<dbReference type="Proteomes" id="UP000410492">
    <property type="component" value="Unassembled WGS sequence"/>
</dbReference>
<dbReference type="PANTHER" id="PTHR33332">
    <property type="entry name" value="REVERSE TRANSCRIPTASE DOMAIN-CONTAINING PROTEIN"/>
    <property type="match status" value="1"/>
</dbReference>
<evidence type="ECO:0000313" key="2">
    <source>
        <dbReference type="Proteomes" id="UP000410492"/>
    </source>
</evidence>
<organism evidence="1 2">
    <name type="scientific">Callosobruchus maculatus</name>
    <name type="common">Southern cowpea weevil</name>
    <name type="synonym">Pulse bruchid</name>
    <dbReference type="NCBI Taxonomy" id="64391"/>
    <lineage>
        <taxon>Eukaryota</taxon>
        <taxon>Metazoa</taxon>
        <taxon>Ecdysozoa</taxon>
        <taxon>Arthropoda</taxon>
        <taxon>Hexapoda</taxon>
        <taxon>Insecta</taxon>
        <taxon>Pterygota</taxon>
        <taxon>Neoptera</taxon>
        <taxon>Endopterygota</taxon>
        <taxon>Coleoptera</taxon>
        <taxon>Polyphaga</taxon>
        <taxon>Cucujiformia</taxon>
        <taxon>Chrysomeloidea</taxon>
        <taxon>Chrysomelidae</taxon>
        <taxon>Bruchinae</taxon>
        <taxon>Bruchini</taxon>
        <taxon>Callosobruchus</taxon>
    </lineage>
</organism>
<feature type="non-terminal residue" evidence="1">
    <location>
        <position position="317"/>
    </location>
</feature>
<protein>
    <recommendedName>
        <fullName evidence="3">Reverse transcriptase domain-containing protein</fullName>
    </recommendedName>
</protein>
<sequence>MKHLWKRAAELARCPDSTGYKDWGSVLSPTLFLMYINELLEITSNPIYSFADDSTFVSCMEPGKPLSSQETVCRRQQHASQLNADIKTIVEWGLANKVQFNKKTKTQATALTKKSHDGLPTVEMEGDPIVESPSVKLLGINSNNNMSCHDHVVSVAKTASQKLGVLFPCRKLYTPEQLLLLYKAQIRRSLEYCSHVWGCAPKHSLKLLDTMQKRAIRSIDTPNLTKDLHSLEDRRRVADLSLFYRFYHGRCSSELSRIITPKAVRTKNTREALRAHPYQVEVLTPRTSLLQHSFFWRTSTLWNQLPGNLFPAGYNLQ</sequence>
<reference evidence="1 2" key="1">
    <citation type="submission" date="2019-01" db="EMBL/GenBank/DDBJ databases">
        <authorList>
            <person name="Sayadi A."/>
        </authorList>
    </citation>
    <scope>NUCLEOTIDE SEQUENCE [LARGE SCALE GENOMIC DNA]</scope>
</reference>